<evidence type="ECO:0000256" key="6">
    <source>
        <dbReference type="ARBA" id="ARBA00023136"/>
    </source>
</evidence>
<gene>
    <name evidence="10" type="ORF">BUALT_Bualt03G0086800</name>
</gene>
<dbReference type="SMART" id="SM00665">
    <property type="entry name" value="B561"/>
    <property type="match status" value="1"/>
</dbReference>
<dbReference type="PIRSF" id="PIRSF037471">
    <property type="entry name" value="UCP037471"/>
    <property type="match status" value="1"/>
</dbReference>
<accession>A0AAV6Y2Y3</accession>
<comment type="subcellular location">
    <subcellularLocation>
        <location evidence="1">Membrane</location>
    </subcellularLocation>
</comment>
<name>A0AAV6Y2Y3_9LAMI</name>
<dbReference type="Gene3D" id="1.20.120.1770">
    <property type="match status" value="1"/>
</dbReference>
<comment type="caution">
    <text evidence="10">The sequence shown here is derived from an EMBL/GenBank/DDBJ whole genome shotgun (WGS) entry which is preliminary data.</text>
</comment>
<dbReference type="PANTHER" id="PTHR23130:SF167">
    <property type="entry name" value="CYTOCHROME B561 AND DOMON DOMAIN-CONTAINING PROTEIN"/>
    <property type="match status" value="1"/>
</dbReference>
<protein>
    <recommendedName>
        <fullName evidence="9">Cytochrome b561 domain-containing protein</fullName>
    </recommendedName>
</protein>
<sequence length="217" mass="23112">MDGMGLNPTGQGMAGAQALVAFQRSDGSMRAYTSPIASYQTRCGKKALFQEIPCNASSSGPNLRSAGTLNLLSGETGSTAGAINPGTKKEIELGDLLPIGAVIARYLKVFPSADPAWFYLHAICQTSAYIIGVAGWAIGLRLGSQSPGVQYTAHSIINIFKGFDILNPEQKWKRAYIGILIGLAIIAATLEIFTWFVVVKRKKSGNTNKTQNGTNLQ</sequence>
<evidence type="ECO:0000259" key="9">
    <source>
        <dbReference type="SMART" id="SM00665"/>
    </source>
</evidence>
<feature type="transmembrane region" description="Helical" evidence="8">
    <location>
        <begin position="116"/>
        <end position="138"/>
    </location>
</feature>
<evidence type="ECO:0000256" key="1">
    <source>
        <dbReference type="ARBA" id="ARBA00004370"/>
    </source>
</evidence>
<feature type="binding site" description="axial binding residue" evidence="7">
    <location>
        <position position="154"/>
    </location>
    <ligand>
        <name>heme b</name>
        <dbReference type="ChEBI" id="CHEBI:60344"/>
        <label>1</label>
    </ligand>
    <ligandPart>
        <name>Fe</name>
        <dbReference type="ChEBI" id="CHEBI:18248"/>
    </ligandPart>
</feature>
<dbReference type="InterPro" id="IPR017214">
    <property type="entry name" value="UCP037471"/>
</dbReference>
<keyword evidence="7" id="KW-0479">Metal-binding</keyword>
<keyword evidence="7" id="KW-0408">Iron</keyword>
<keyword evidence="11" id="KW-1185">Reference proteome</keyword>
<evidence type="ECO:0000256" key="7">
    <source>
        <dbReference type="PIRSR" id="PIRSR037471-1"/>
    </source>
</evidence>
<dbReference type="Proteomes" id="UP000826271">
    <property type="component" value="Unassembled WGS sequence"/>
</dbReference>
<dbReference type="EMBL" id="WHWC01000003">
    <property type="protein sequence ID" value="KAG8385838.1"/>
    <property type="molecule type" value="Genomic_DNA"/>
</dbReference>
<evidence type="ECO:0000256" key="5">
    <source>
        <dbReference type="ARBA" id="ARBA00022989"/>
    </source>
</evidence>
<feature type="domain" description="Cytochrome b561" evidence="9">
    <location>
        <begin position="93"/>
        <end position="192"/>
    </location>
</feature>
<evidence type="ECO:0000256" key="2">
    <source>
        <dbReference type="ARBA" id="ARBA00022448"/>
    </source>
</evidence>
<dbReference type="PANTHER" id="PTHR23130">
    <property type="entry name" value="CYTOCHROME B561 AND DOMON DOMAIN-CONTAINING PROTEIN"/>
    <property type="match status" value="1"/>
</dbReference>
<feature type="binding site" description="axial binding residue" evidence="7">
    <location>
        <position position="121"/>
    </location>
    <ligand>
        <name>heme b</name>
        <dbReference type="ChEBI" id="CHEBI:60344"/>
        <label>1</label>
    </ligand>
    <ligandPart>
        <name>Fe</name>
        <dbReference type="ChEBI" id="CHEBI:18248"/>
    </ligandPart>
</feature>
<dbReference type="AlphaFoldDB" id="A0AAV6Y2Y3"/>
<dbReference type="GO" id="GO:0046872">
    <property type="term" value="F:metal ion binding"/>
    <property type="evidence" value="ECO:0007669"/>
    <property type="project" value="UniProtKB-KW"/>
</dbReference>
<evidence type="ECO:0000313" key="10">
    <source>
        <dbReference type="EMBL" id="KAG8385838.1"/>
    </source>
</evidence>
<evidence type="ECO:0000256" key="8">
    <source>
        <dbReference type="SAM" id="Phobius"/>
    </source>
</evidence>
<dbReference type="InterPro" id="IPR006593">
    <property type="entry name" value="Cyt_b561/ferric_Rdtase_TM"/>
</dbReference>
<evidence type="ECO:0000256" key="4">
    <source>
        <dbReference type="ARBA" id="ARBA00022982"/>
    </source>
</evidence>
<keyword evidence="6 8" id="KW-0472">Membrane</keyword>
<keyword evidence="3 8" id="KW-0812">Transmembrane</keyword>
<organism evidence="10 11">
    <name type="scientific">Buddleja alternifolia</name>
    <dbReference type="NCBI Taxonomy" id="168488"/>
    <lineage>
        <taxon>Eukaryota</taxon>
        <taxon>Viridiplantae</taxon>
        <taxon>Streptophyta</taxon>
        <taxon>Embryophyta</taxon>
        <taxon>Tracheophyta</taxon>
        <taxon>Spermatophyta</taxon>
        <taxon>Magnoliopsida</taxon>
        <taxon>eudicotyledons</taxon>
        <taxon>Gunneridae</taxon>
        <taxon>Pentapetalae</taxon>
        <taxon>asterids</taxon>
        <taxon>lamiids</taxon>
        <taxon>Lamiales</taxon>
        <taxon>Scrophulariaceae</taxon>
        <taxon>Buddlejeae</taxon>
        <taxon>Buddleja</taxon>
    </lineage>
</organism>
<dbReference type="GO" id="GO:0016020">
    <property type="term" value="C:membrane"/>
    <property type="evidence" value="ECO:0007669"/>
    <property type="project" value="UniProtKB-SubCell"/>
</dbReference>
<evidence type="ECO:0000313" key="11">
    <source>
        <dbReference type="Proteomes" id="UP000826271"/>
    </source>
</evidence>
<reference evidence="10" key="1">
    <citation type="submission" date="2019-10" db="EMBL/GenBank/DDBJ databases">
        <authorList>
            <person name="Zhang R."/>
            <person name="Pan Y."/>
            <person name="Wang J."/>
            <person name="Ma R."/>
            <person name="Yu S."/>
        </authorList>
    </citation>
    <scope>NUCLEOTIDE SEQUENCE</scope>
    <source>
        <strain evidence="10">LA-IB0</strain>
        <tissue evidence="10">Leaf</tissue>
    </source>
</reference>
<keyword evidence="4" id="KW-0249">Electron transport</keyword>
<evidence type="ECO:0000256" key="3">
    <source>
        <dbReference type="ARBA" id="ARBA00022692"/>
    </source>
</evidence>
<feature type="transmembrane region" description="Helical" evidence="8">
    <location>
        <begin position="175"/>
        <end position="199"/>
    </location>
</feature>
<proteinExistence type="predicted"/>
<keyword evidence="2" id="KW-0813">Transport</keyword>
<dbReference type="CDD" id="cd08760">
    <property type="entry name" value="Cyt_b561_FRRS1_like"/>
    <property type="match status" value="1"/>
</dbReference>
<keyword evidence="5 8" id="KW-1133">Transmembrane helix</keyword>